<proteinExistence type="predicted"/>
<reference evidence="3" key="3">
    <citation type="submission" date="2025-09" db="UniProtKB">
        <authorList>
            <consortium name="Ensembl"/>
        </authorList>
    </citation>
    <scope>IDENTIFICATION</scope>
</reference>
<keyword evidence="2" id="KW-0067">ATP-binding</keyword>
<dbReference type="AlphaFoldDB" id="A0A4W5QZD4"/>
<dbReference type="Ensembl" id="ENSHHUT00000081625.1">
    <property type="protein sequence ID" value="ENSHHUP00000079078.1"/>
    <property type="gene ID" value="ENSHHUG00000046128.1"/>
</dbReference>
<dbReference type="STRING" id="62062.ENSHHUP00000079078"/>
<reference evidence="3" key="2">
    <citation type="submission" date="2025-08" db="UniProtKB">
        <authorList>
            <consortium name="Ensembl"/>
        </authorList>
    </citation>
    <scope>IDENTIFICATION</scope>
</reference>
<reference evidence="4" key="1">
    <citation type="submission" date="2018-06" db="EMBL/GenBank/DDBJ databases">
        <title>Genome assembly of Danube salmon.</title>
        <authorList>
            <person name="Macqueen D.J."/>
            <person name="Gundappa M.K."/>
        </authorList>
    </citation>
    <scope>NUCLEOTIDE SEQUENCE [LARGE SCALE GENOMIC DNA]</scope>
</reference>
<keyword evidence="1" id="KW-0547">Nucleotide-binding</keyword>
<dbReference type="Proteomes" id="UP000314982">
    <property type="component" value="Unassembled WGS sequence"/>
</dbReference>
<dbReference type="GO" id="GO:0005524">
    <property type="term" value="F:ATP binding"/>
    <property type="evidence" value="ECO:0007669"/>
    <property type="project" value="UniProtKB-KW"/>
</dbReference>
<name>A0A4W5QZD4_9TELE</name>
<accession>A0A4W5QZD4</accession>
<dbReference type="PANTHER" id="PTHR16305">
    <property type="entry name" value="TESTICULAR SOLUBLE ADENYLYL CYCLASE"/>
    <property type="match status" value="1"/>
</dbReference>
<organism evidence="3 4">
    <name type="scientific">Hucho hucho</name>
    <name type="common">huchen</name>
    <dbReference type="NCBI Taxonomy" id="62062"/>
    <lineage>
        <taxon>Eukaryota</taxon>
        <taxon>Metazoa</taxon>
        <taxon>Chordata</taxon>
        <taxon>Craniata</taxon>
        <taxon>Vertebrata</taxon>
        <taxon>Euteleostomi</taxon>
        <taxon>Actinopterygii</taxon>
        <taxon>Neopterygii</taxon>
        <taxon>Teleostei</taxon>
        <taxon>Protacanthopterygii</taxon>
        <taxon>Salmoniformes</taxon>
        <taxon>Salmonidae</taxon>
        <taxon>Salmoninae</taxon>
        <taxon>Hucho</taxon>
    </lineage>
</organism>
<protein>
    <submittedName>
        <fullName evidence="3">Uncharacterized protein</fullName>
    </submittedName>
</protein>
<evidence type="ECO:0000256" key="2">
    <source>
        <dbReference type="ARBA" id="ARBA00022840"/>
    </source>
</evidence>
<evidence type="ECO:0000313" key="4">
    <source>
        <dbReference type="Proteomes" id="UP000314982"/>
    </source>
</evidence>
<evidence type="ECO:0000256" key="1">
    <source>
        <dbReference type="ARBA" id="ARBA00022741"/>
    </source>
</evidence>
<dbReference type="PANTHER" id="PTHR16305:SF28">
    <property type="entry name" value="GUANYLATE CYCLASE DOMAIN-CONTAINING PROTEIN"/>
    <property type="match status" value="1"/>
</dbReference>
<dbReference type="GO" id="GO:0004016">
    <property type="term" value="F:adenylate cyclase activity"/>
    <property type="evidence" value="ECO:0007669"/>
    <property type="project" value="TreeGrafter"/>
</dbReference>
<evidence type="ECO:0000313" key="3">
    <source>
        <dbReference type="Ensembl" id="ENSHHUP00000079078.1"/>
    </source>
</evidence>
<keyword evidence="4" id="KW-1185">Reference proteome</keyword>
<dbReference type="GO" id="GO:0005737">
    <property type="term" value="C:cytoplasm"/>
    <property type="evidence" value="ECO:0007669"/>
    <property type="project" value="TreeGrafter"/>
</dbReference>
<sequence length="165" mass="18405">MCWTRLTLWIKPHWPSCSKYVKEPQFWCVWPSSPTPVRAGPSRSLTASSRTPGPSTLTCLGWSPPVIAQLVCQILGVVRIPSEVELLLVERSHGVPYYCEELLKSLYLGNLIVMEEVEDEAKDVDILFPEPTLVVHCSEPSQVGQEEDARAGALGRMMDQLAENV</sequence>